<reference evidence="3 4" key="1">
    <citation type="submission" date="2019-01" db="EMBL/GenBank/DDBJ databases">
        <title>Lactibacter flavus gen. nov., sp. nov., a novel bacterium of the family Propionibacteriaceae isolated from raw milk and dairy products.</title>
        <authorList>
            <person name="Huptas C."/>
            <person name="Wenning M."/>
            <person name="Breitenwieser F."/>
            <person name="Doll E."/>
            <person name="Von Neubeck M."/>
            <person name="Busse H.-J."/>
            <person name="Scherer S."/>
        </authorList>
    </citation>
    <scope>NUCLEOTIDE SEQUENCE [LARGE SCALE GENOMIC DNA]</scope>
    <source>
        <strain evidence="3 4">DSM 22130</strain>
    </source>
</reference>
<dbReference type="PANTHER" id="PTHR48081:SF8">
    <property type="entry name" value="ALPHA_BETA HYDROLASE FOLD-3 DOMAIN-CONTAINING PROTEIN-RELATED"/>
    <property type="match status" value="1"/>
</dbReference>
<dbReference type="SUPFAM" id="SSF53474">
    <property type="entry name" value="alpha/beta-Hydrolases"/>
    <property type="match status" value="1"/>
</dbReference>
<sequence>MGSASDSARPGTGEFHPLFAERLHLLDGLAAPSLVALPDTPGQAARRAAFDAPFDALELPDVRVEDAVAPGPHGPVSLRIYRPMSDADARPGLVWIHGGAFVFGDLDMPEADQTARLVAAAADAVVVSVDYRLALGGVHFPIPHDDCWVAWQWTRAQASDLGIDPERLAVGGGSAGGNLAASVALRGRDEGQPAWQALLVYPALHAAGEGFSDELRDCLVRTPPALLFGTDDSFSVNYLGGPVQMATPYAFPGVATDLAGFPSTFIENAEFDSLRASGEEFARQLAADGVDVELVTMCGVPHGHLNRAGLPMAAETCARLAARLRRLTLSS</sequence>
<dbReference type="Pfam" id="PF07859">
    <property type="entry name" value="Abhydrolase_3"/>
    <property type="match status" value="1"/>
</dbReference>
<dbReference type="InterPro" id="IPR029058">
    <property type="entry name" value="AB_hydrolase_fold"/>
</dbReference>
<dbReference type="PANTHER" id="PTHR48081">
    <property type="entry name" value="AB HYDROLASE SUPERFAMILY PROTEIN C4A8.06C"/>
    <property type="match status" value="1"/>
</dbReference>
<gene>
    <name evidence="3" type="ORF">ET996_08785</name>
</gene>
<dbReference type="Proteomes" id="UP000291933">
    <property type="component" value="Unassembled WGS sequence"/>
</dbReference>
<keyword evidence="1 3" id="KW-0378">Hydrolase</keyword>
<proteinExistence type="predicted"/>
<keyword evidence="4" id="KW-1185">Reference proteome</keyword>
<name>A0A4Q9KKJ4_PROTD</name>
<dbReference type="Gene3D" id="3.40.50.1820">
    <property type="entry name" value="alpha/beta hydrolase"/>
    <property type="match status" value="1"/>
</dbReference>
<dbReference type="InterPro" id="IPR050300">
    <property type="entry name" value="GDXG_lipolytic_enzyme"/>
</dbReference>
<accession>A0A4Q9KKJ4</accession>
<dbReference type="EMBL" id="SDMR01000009">
    <property type="protein sequence ID" value="TBT94864.1"/>
    <property type="molecule type" value="Genomic_DNA"/>
</dbReference>
<dbReference type="RefSeq" id="WP_131172180.1">
    <property type="nucleotide sequence ID" value="NZ_FXTL01000009.1"/>
</dbReference>
<evidence type="ECO:0000313" key="4">
    <source>
        <dbReference type="Proteomes" id="UP000291933"/>
    </source>
</evidence>
<evidence type="ECO:0000313" key="3">
    <source>
        <dbReference type="EMBL" id="TBT94864.1"/>
    </source>
</evidence>
<comment type="caution">
    <text evidence="3">The sequence shown here is derived from an EMBL/GenBank/DDBJ whole genome shotgun (WGS) entry which is preliminary data.</text>
</comment>
<dbReference type="GO" id="GO:0016787">
    <property type="term" value="F:hydrolase activity"/>
    <property type="evidence" value="ECO:0007669"/>
    <property type="project" value="UniProtKB-KW"/>
</dbReference>
<protein>
    <submittedName>
        <fullName evidence="3">Alpha/beta hydrolase</fullName>
    </submittedName>
</protein>
<dbReference type="OrthoDB" id="9803828at2"/>
<evidence type="ECO:0000259" key="2">
    <source>
        <dbReference type="Pfam" id="PF07859"/>
    </source>
</evidence>
<evidence type="ECO:0000256" key="1">
    <source>
        <dbReference type="ARBA" id="ARBA00022801"/>
    </source>
</evidence>
<dbReference type="AlphaFoldDB" id="A0A4Q9KKJ4"/>
<feature type="domain" description="Alpha/beta hydrolase fold-3" evidence="2">
    <location>
        <begin position="93"/>
        <end position="304"/>
    </location>
</feature>
<dbReference type="InterPro" id="IPR013094">
    <property type="entry name" value="AB_hydrolase_3"/>
</dbReference>
<organism evidence="3 4">
    <name type="scientific">Propioniciclava tarda</name>
    <dbReference type="NCBI Taxonomy" id="433330"/>
    <lineage>
        <taxon>Bacteria</taxon>
        <taxon>Bacillati</taxon>
        <taxon>Actinomycetota</taxon>
        <taxon>Actinomycetes</taxon>
        <taxon>Propionibacteriales</taxon>
        <taxon>Propionibacteriaceae</taxon>
        <taxon>Propioniciclava</taxon>
    </lineage>
</organism>